<comment type="subcellular location">
    <subcellularLocation>
        <location evidence="1 7">Cytoplasm</location>
    </subcellularLocation>
</comment>
<evidence type="ECO:0000313" key="8">
    <source>
        <dbReference type="EMBL" id="QYR52361.1"/>
    </source>
</evidence>
<evidence type="ECO:0000256" key="5">
    <source>
        <dbReference type="ARBA" id="ARBA00022679"/>
    </source>
</evidence>
<dbReference type="Proteomes" id="UP000824755">
    <property type="component" value="Chromosome"/>
</dbReference>
<evidence type="ECO:0000256" key="4">
    <source>
        <dbReference type="ARBA" id="ARBA00022603"/>
    </source>
</evidence>
<comment type="catalytic activity">
    <reaction evidence="7">
        <text>[protein]-L-isoaspartate + S-adenosyl-L-methionine = [protein]-L-isoaspartate alpha-methyl ester + S-adenosyl-L-homocysteine</text>
        <dbReference type="Rhea" id="RHEA:12705"/>
        <dbReference type="Rhea" id="RHEA-COMP:12143"/>
        <dbReference type="Rhea" id="RHEA-COMP:12144"/>
        <dbReference type="ChEBI" id="CHEBI:57856"/>
        <dbReference type="ChEBI" id="CHEBI:59789"/>
        <dbReference type="ChEBI" id="CHEBI:90596"/>
        <dbReference type="ChEBI" id="CHEBI:90598"/>
        <dbReference type="EC" id="2.1.1.77"/>
    </reaction>
</comment>
<dbReference type="Pfam" id="PF01135">
    <property type="entry name" value="PCMT"/>
    <property type="match status" value="1"/>
</dbReference>
<gene>
    <name evidence="7" type="primary">pcm</name>
    <name evidence="8" type="ORF">H8L67_07060</name>
</gene>
<dbReference type="PROSITE" id="PS01279">
    <property type="entry name" value="PCMT"/>
    <property type="match status" value="1"/>
</dbReference>
<dbReference type="PANTHER" id="PTHR11579">
    <property type="entry name" value="PROTEIN-L-ISOASPARTATE O-METHYLTRANSFERASE"/>
    <property type="match status" value="1"/>
</dbReference>
<dbReference type="PANTHER" id="PTHR11579:SF0">
    <property type="entry name" value="PROTEIN-L-ISOASPARTATE(D-ASPARTATE) O-METHYLTRANSFERASE"/>
    <property type="match status" value="1"/>
</dbReference>
<evidence type="ECO:0000256" key="6">
    <source>
        <dbReference type="ARBA" id="ARBA00022691"/>
    </source>
</evidence>
<dbReference type="HAMAP" id="MF_00090">
    <property type="entry name" value="PIMT"/>
    <property type="match status" value="1"/>
</dbReference>
<sequence>MIGRPLQSSGVGFTSQRVRDRLVERLKAQGIRNPNVLRAIGSVPRHLFVDEVLASRAYEDSALPIGFGQTISQPWVVARMTELILDADVAPKRVLEIGTGSGYQAAILAALGIEVHTVERIGDLLRTARKRFRSLGIALRSKHDDGHIGWAEEGPFDAIMVTAGAEAIVEGLIDQLAPGGTLVAPVGGGATQALVRIRKQMDGSLDIKEMEPVLFVPLLPGVVDR</sequence>
<dbReference type="GO" id="GO:0004719">
    <property type="term" value="F:protein-L-isoaspartate (D-aspartate) O-methyltransferase activity"/>
    <property type="evidence" value="ECO:0007669"/>
    <property type="project" value="UniProtKB-EC"/>
</dbReference>
<accession>A0ABX8WNU0</accession>
<name>A0ABX8WNU0_9GAMM</name>
<reference evidence="8 9" key="1">
    <citation type="submission" date="2021-08" db="EMBL/GenBank/DDBJ databases">
        <title>Lysobacter sp. strain CJ11 Genome sequencing and assembly.</title>
        <authorList>
            <person name="Kim I."/>
        </authorList>
    </citation>
    <scope>NUCLEOTIDE SEQUENCE [LARGE SCALE GENOMIC DNA]</scope>
    <source>
        <strain evidence="8 9">CJ11</strain>
    </source>
</reference>
<keyword evidence="3 7" id="KW-0963">Cytoplasm</keyword>
<dbReference type="SUPFAM" id="SSF53335">
    <property type="entry name" value="S-adenosyl-L-methionine-dependent methyltransferases"/>
    <property type="match status" value="1"/>
</dbReference>
<evidence type="ECO:0000256" key="7">
    <source>
        <dbReference type="HAMAP-Rule" id="MF_00090"/>
    </source>
</evidence>
<comment type="function">
    <text evidence="7">Catalyzes the methyl esterification of L-isoaspartyl residues in peptides and proteins that result from spontaneous decomposition of normal L-aspartyl and L-asparaginyl residues. It plays a role in the repair and/or degradation of damaged proteins.</text>
</comment>
<dbReference type="EC" id="2.1.1.77" evidence="7"/>
<dbReference type="NCBIfam" id="TIGR00080">
    <property type="entry name" value="pimt"/>
    <property type="match status" value="1"/>
</dbReference>
<evidence type="ECO:0000256" key="1">
    <source>
        <dbReference type="ARBA" id="ARBA00004496"/>
    </source>
</evidence>
<dbReference type="InterPro" id="IPR029063">
    <property type="entry name" value="SAM-dependent_MTases_sf"/>
</dbReference>
<proteinExistence type="inferred from homology"/>
<feature type="active site" evidence="7">
    <location>
        <position position="72"/>
    </location>
</feature>
<keyword evidence="6 7" id="KW-0949">S-adenosyl-L-methionine</keyword>
<keyword evidence="4 7" id="KW-0489">Methyltransferase</keyword>
<dbReference type="InterPro" id="IPR000682">
    <property type="entry name" value="PCMT"/>
</dbReference>
<evidence type="ECO:0000256" key="2">
    <source>
        <dbReference type="ARBA" id="ARBA00005369"/>
    </source>
</evidence>
<comment type="similarity">
    <text evidence="2 7">Belongs to the methyltransferase superfamily. L-isoaspartyl/D-aspartyl protein methyltransferase family.</text>
</comment>
<evidence type="ECO:0000313" key="9">
    <source>
        <dbReference type="Proteomes" id="UP000824755"/>
    </source>
</evidence>
<organism evidence="8 9">
    <name type="scientific">Lysobacter soyae</name>
    <dbReference type="NCBI Taxonomy" id="2764185"/>
    <lineage>
        <taxon>Bacteria</taxon>
        <taxon>Pseudomonadati</taxon>
        <taxon>Pseudomonadota</taxon>
        <taxon>Gammaproteobacteria</taxon>
        <taxon>Lysobacterales</taxon>
        <taxon>Lysobacteraceae</taxon>
        <taxon>Lysobacter</taxon>
    </lineage>
</organism>
<protein>
    <recommendedName>
        <fullName evidence="7">Protein-L-isoaspartate O-methyltransferase</fullName>
        <ecNumber evidence="7">2.1.1.77</ecNumber>
    </recommendedName>
    <alternativeName>
        <fullName evidence="7">L-isoaspartyl protein carboxyl methyltransferase</fullName>
    </alternativeName>
    <alternativeName>
        <fullName evidence="7">Protein L-isoaspartyl methyltransferase</fullName>
    </alternativeName>
    <alternativeName>
        <fullName evidence="7">Protein-beta-aspartate methyltransferase</fullName>
        <shortName evidence="7">PIMT</shortName>
    </alternativeName>
</protein>
<keyword evidence="9" id="KW-1185">Reference proteome</keyword>
<dbReference type="NCBIfam" id="NF001453">
    <property type="entry name" value="PRK00312.1"/>
    <property type="match status" value="1"/>
</dbReference>
<dbReference type="EMBL" id="CP080544">
    <property type="protein sequence ID" value="QYR52361.1"/>
    <property type="molecule type" value="Genomic_DNA"/>
</dbReference>
<dbReference type="GO" id="GO:0032259">
    <property type="term" value="P:methylation"/>
    <property type="evidence" value="ECO:0007669"/>
    <property type="project" value="UniProtKB-KW"/>
</dbReference>
<dbReference type="RefSeq" id="WP_220379147.1">
    <property type="nucleotide sequence ID" value="NZ_CP080544.1"/>
</dbReference>
<dbReference type="Gene3D" id="3.40.50.150">
    <property type="entry name" value="Vaccinia Virus protein VP39"/>
    <property type="match status" value="1"/>
</dbReference>
<keyword evidence="5 7" id="KW-0808">Transferase</keyword>
<evidence type="ECO:0000256" key="3">
    <source>
        <dbReference type="ARBA" id="ARBA00022490"/>
    </source>
</evidence>